<reference evidence="2" key="1">
    <citation type="journal article" date="2011" name="Chem. Biol.">
        <title>Identification and characterization of the lysobactin biosynthetic gene cluster reveals mechanistic insights into an unusual termination module architecture.</title>
        <authorList>
            <person name="Hou J."/>
            <person name="Robbel L."/>
            <person name="Marahiel M.A."/>
        </authorList>
    </citation>
    <scope>NUCLEOTIDE SEQUENCE</scope>
    <source>
        <strain evidence="2">ATCC 53042</strain>
    </source>
</reference>
<feature type="region of interest" description="Disordered" evidence="1">
    <location>
        <begin position="29"/>
        <end position="63"/>
    </location>
</feature>
<accession>F8TUI6</accession>
<proteinExistence type="predicted"/>
<evidence type="ECO:0000256" key="1">
    <source>
        <dbReference type="SAM" id="MobiDB-lite"/>
    </source>
</evidence>
<dbReference type="AlphaFoldDB" id="F8TUI6"/>
<protein>
    <submittedName>
        <fullName evidence="2">Uncharacterized protein</fullName>
    </submittedName>
</protein>
<organism evidence="2">
    <name type="scientific">Lysobacter sp. ATCC 53042</name>
    <dbReference type="NCBI Taxonomy" id="324869"/>
    <lineage>
        <taxon>Bacteria</taxon>
        <taxon>Pseudomonadati</taxon>
        <taxon>Pseudomonadota</taxon>
        <taxon>Gammaproteobacteria</taxon>
        <taxon>Lysobacterales</taxon>
        <taxon>Lysobacteraceae</taxon>
        <taxon>Lysobacter</taxon>
    </lineage>
</organism>
<evidence type="ECO:0000313" key="2">
    <source>
        <dbReference type="EMBL" id="AEH59098.1"/>
    </source>
</evidence>
<name>F8TUI6_9GAMM</name>
<sequence length="63" mass="6901">MAMDARGPREARPQWRSTVHDSVLCIEHADAGDRSVMNPRLSAARMKTTGGFSRSGPEDETSI</sequence>
<dbReference type="EMBL" id="JF412274">
    <property type="protein sequence ID" value="AEH59098.1"/>
    <property type="molecule type" value="Genomic_DNA"/>
</dbReference>